<dbReference type="GO" id="GO:0006325">
    <property type="term" value="P:chromatin organization"/>
    <property type="evidence" value="ECO:0007669"/>
    <property type="project" value="InterPro"/>
</dbReference>
<evidence type="ECO:0000256" key="4">
    <source>
        <dbReference type="ARBA" id="ARBA00014848"/>
    </source>
</evidence>
<evidence type="ECO:0000256" key="5">
    <source>
        <dbReference type="ARBA" id="ARBA00023242"/>
    </source>
</evidence>
<dbReference type="OrthoDB" id="77564at2759"/>
<comment type="similarity">
    <text evidence="3">Belongs to the HIR3 family.</text>
</comment>
<accession>A0A420I2E7</accession>
<name>A0A420I2E7_9PEZI</name>
<dbReference type="PANTHER" id="PTHR15502:SF7">
    <property type="entry name" value="CALCINEURIN-BINDING PROTEIN CABIN-1"/>
    <property type="match status" value="1"/>
</dbReference>
<proteinExistence type="inferred from homology"/>
<reference evidence="7 8" key="1">
    <citation type="journal article" date="2018" name="BMC Genomics">
        <title>Comparative genome analyses reveal sequence features reflecting distinct modes of host-adaptation between dicot and monocot powdery mildew.</title>
        <authorList>
            <person name="Wu Y."/>
            <person name="Ma X."/>
            <person name="Pan Z."/>
            <person name="Kale S.D."/>
            <person name="Song Y."/>
            <person name="King H."/>
            <person name="Zhang Q."/>
            <person name="Presley C."/>
            <person name="Deng X."/>
            <person name="Wei C.I."/>
            <person name="Xiao S."/>
        </authorList>
    </citation>
    <scope>NUCLEOTIDE SEQUENCE [LARGE SCALE GENOMIC DNA]</scope>
    <source>
        <strain evidence="7">UMSG2</strain>
    </source>
</reference>
<comment type="subcellular location">
    <subcellularLocation>
        <location evidence="2">Nucleus</location>
    </subcellularLocation>
</comment>
<dbReference type="InterPro" id="IPR033053">
    <property type="entry name" value="Hir3/CABIN1"/>
</dbReference>
<dbReference type="Proteomes" id="UP000286134">
    <property type="component" value="Unassembled WGS sequence"/>
</dbReference>
<evidence type="ECO:0000256" key="1">
    <source>
        <dbReference type="ARBA" id="ARBA00002687"/>
    </source>
</evidence>
<keyword evidence="5" id="KW-0539">Nucleus</keyword>
<evidence type="ECO:0000313" key="7">
    <source>
        <dbReference type="EMBL" id="RKF63827.1"/>
    </source>
</evidence>
<gene>
    <name evidence="7" type="ORF">OnM2_022091</name>
</gene>
<sequence length="1676" mass="191919">MLGSKRISRYCLEAALEVDDDPTVAEVEPSSLEEGFAGEQLKEHLEILSDDTALSHPIMAPYLRKSMPYFLSKYKDPYPYLPDETKSFRHGDREINSNFLPLKLEIESPTWSAIGDRLCELWVSSYELGKPGAAVGIQISPKLQEAQNLENASQTVFFHQSCKDIEMVDAPALDNSEIAPVSFVGSRFTGEPINLLNSATTSREVDNSLQSVVILPSRKRSQSTAGFRDVRDDDIGTQKRSKRIRNRDILTDDIGDSATQYSEQLERFAQGDEAVFNFVGDLLKKLDINDLGTIDELQKALSLEKPTDNEEIVTNTALRDLRDILKSWDEVKASTFVDGNTADILGSSVGGENAGLTAFLNQHEIENSKSSNLPMFDESEGINEFIELLNSRWTTLQDAIFEWILVILPTYPTKIWPENLKLSIVRLASYIDADLFSRYRYDAIELHSNNHNVTHLVESTQSLFEIHLDIYAQIISPNSTVSYNTRNLSQDRLRRWATLAADIVGTYISDPISILSLRYLWTSTLYTTLTDDVSREHKFSCWSDLESHIHEAGDPVIDLPNNTVMPEISASAAEREASKLKTMDFFFNLFQADRSDPIVIIETLEPVLDPDCAIQPHIETEDTLASTTGSPASLKDMWKFLKSGSTPLRLFLWQRLREAYLSIGYSTQVFSCHLKSIEVIVEDLRSSNYIEGVEDSRQHKLLIWLKALDDLLVKSLTMALNEYDTCFEIVDDRHLKSTCTTIAQLSRVLHAAAIFDDELRVKMVQLPATAIFSERGSFNGFINKLREMQVRTWALLYTLLKEAMSQYKELFPRPNSLMVEYLSRVHNALGIRKMCKISNKIFLKMMKVELIRMKHIDNWEDYLGQVLYDLYGIKLGMGTHFLEDHGCPPEQLDKKTVLSIADRIIAMTNTLPMKDFLKHDLKVTIERMQAVAGQVKPSSQMQHNLRNYNQYLKSSICPLELYQAWRGQLQVNLLPVTSMENTLSRRGWYFLLGMISLTKYRSVKRLSPGQQSDDIRVASNYMRLHLQCNSDHWETWHHLARCFDYELEEEVLWSTDKINYHRTELVKIQRSAIHCYAMALSTAHETADDSIKTGKKLSEMYHDFGMRLYASSRDPFNMEVFNVDDFERHMSGASGLYKKALHARMTRYRVWKYAARLFRASLRERPDNWINHYMLAKCLWKMFYHFTEEKDPKVKENNPPTVEDILNACSDAIKTVPRPSKSSVEPIIEPHYKIVSIVHKLVTVEAITPQAGADLLQQQPFAARKGQKVIITNFEHEWGPYIIEQIRQLKKEDKQHWQHRMTSRVASLLYGDDESMSNQENAIAAKNEFRESIFTKTMHIQVWKPDHERPGRHCVYMERYTRWMIRLLEITNDKINLEALVKRIRKKGNEFYRFSQIWTEACIAYLRIIRQAGCIPSSVDDIFKSIPADEFEIMSHHLTVWISDPLMYHPALEALRDTSELKKVNANLMKPAPIDDLINDAWAVLYTDVAKKLLIPDSLGRKLDNSGDKYDPYKKLEGGGVSNGDVTINTSKTQSTVSMKERPKKIGVSRREVLRRAESAVSRATDQQRSSTVAKPTALNILFGPNLDSEVQKDKFESTKADEISKTSTARRKKVEGNVVISIKNSIQADCEEEVESERESLYDTTGDESDLSDVPDMEDVDSASIFPNMVRRDFE</sequence>
<dbReference type="STRING" id="212602.A0A420I2E7"/>
<evidence type="ECO:0000313" key="8">
    <source>
        <dbReference type="Proteomes" id="UP000286134"/>
    </source>
</evidence>
<keyword evidence="8" id="KW-1185">Reference proteome</keyword>
<protein>
    <recommendedName>
        <fullName evidence="4">Histone transcription regulator 3 homolog</fullName>
    </recommendedName>
</protein>
<dbReference type="GO" id="GO:0005634">
    <property type="term" value="C:nucleus"/>
    <property type="evidence" value="ECO:0007669"/>
    <property type="project" value="UniProtKB-SubCell"/>
</dbReference>
<evidence type="ECO:0000256" key="3">
    <source>
        <dbReference type="ARBA" id="ARBA00007335"/>
    </source>
</evidence>
<organism evidence="7 8">
    <name type="scientific">Erysiphe neolycopersici</name>
    <dbReference type="NCBI Taxonomy" id="212602"/>
    <lineage>
        <taxon>Eukaryota</taxon>
        <taxon>Fungi</taxon>
        <taxon>Dikarya</taxon>
        <taxon>Ascomycota</taxon>
        <taxon>Pezizomycotina</taxon>
        <taxon>Leotiomycetes</taxon>
        <taxon>Erysiphales</taxon>
        <taxon>Erysiphaceae</taxon>
        <taxon>Erysiphe</taxon>
    </lineage>
</organism>
<dbReference type="EMBL" id="MCFK01002300">
    <property type="protein sequence ID" value="RKF63827.1"/>
    <property type="molecule type" value="Genomic_DNA"/>
</dbReference>
<comment type="caution">
    <text evidence="7">The sequence shown here is derived from an EMBL/GenBank/DDBJ whole genome shotgun (WGS) entry which is preliminary data.</text>
</comment>
<dbReference type="GO" id="GO:0000417">
    <property type="term" value="C:HIR complex"/>
    <property type="evidence" value="ECO:0007669"/>
    <property type="project" value="TreeGrafter"/>
</dbReference>
<feature type="compositionally biased region" description="Acidic residues" evidence="6">
    <location>
        <begin position="1646"/>
        <end position="1662"/>
    </location>
</feature>
<dbReference type="GO" id="GO:0031491">
    <property type="term" value="F:nucleosome binding"/>
    <property type="evidence" value="ECO:0007669"/>
    <property type="project" value="TreeGrafter"/>
</dbReference>
<dbReference type="PANTHER" id="PTHR15502">
    <property type="entry name" value="CALCINEURIN-BINDING PROTEIN CABIN 1-RELATED"/>
    <property type="match status" value="1"/>
</dbReference>
<feature type="region of interest" description="Disordered" evidence="6">
    <location>
        <begin position="1630"/>
        <end position="1667"/>
    </location>
</feature>
<evidence type="ECO:0000256" key="2">
    <source>
        <dbReference type="ARBA" id="ARBA00004123"/>
    </source>
</evidence>
<comment type="function">
    <text evidence="1">Has a role in a nucleosome assembly pathway that is required for the integrity of heterochromatin and proper chromosome segregation.</text>
</comment>
<evidence type="ECO:0000256" key="6">
    <source>
        <dbReference type="SAM" id="MobiDB-lite"/>
    </source>
</evidence>